<proteinExistence type="predicted"/>
<dbReference type="PATRIC" id="fig|1267766.3.peg.1919"/>
<dbReference type="RefSeq" id="WP_156320114.1">
    <property type="nucleotide sequence ID" value="NZ_CP011452.2"/>
</dbReference>
<protein>
    <submittedName>
        <fullName evidence="1">Uncharacterized protein</fullName>
    </submittedName>
</protein>
<keyword evidence="2" id="KW-1185">Reference proteome</keyword>
<dbReference type="KEGG" id="aay:WYH_01899"/>
<reference evidence="1" key="1">
    <citation type="submission" date="2015-05" db="EMBL/GenBank/DDBJ databases">
        <title>The complete genome of Altererythrobacter atlanticus strain 26DY36.</title>
        <authorList>
            <person name="Wu Y.-H."/>
            <person name="Cheng H."/>
            <person name="Wu X.-W."/>
        </authorList>
    </citation>
    <scope>NUCLEOTIDE SEQUENCE [LARGE SCALE GENOMIC DNA]</scope>
    <source>
        <strain evidence="1">26DY36</strain>
    </source>
</reference>
<organism evidence="1 2">
    <name type="scientific">Croceibacterium atlanticum</name>
    <dbReference type="NCBI Taxonomy" id="1267766"/>
    <lineage>
        <taxon>Bacteria</taxon>
        <taxon>Pseudomonadati</taxon>
        <taxon>Pseudomonadota</taxon>
        <taxon>Alphaproteobacteria</taxon>
        <taxon>Sphingomonadales</taxon>
        <taxon>Erythrobacteraceae</taxon>
        <taxon>Croceibacterium</taxon>
    </lineage>
</organism>
<gene>
    <name evidence="1" type="ORF">WYH_01899</name>
</gene>
<accession>A0A0F7KTN8</accession>
<sequence>MSITRAGCMLAALLAAMPANAQSAEEPEPGGGDIVVTGQAEMQDRGTISRQARAITRKQNWHDRPLARFEDRLCPGILGLKPDYAALMIDRIRANAERLKMWMADDTGCEPNLVIAFVEDGKAAMADYERKYGYRFRLLPLEDRRDLLGADGPVRVWTMTQTRTRDGMPIYESGSLIDPPVSRQAMAHSKIYLSTREDILQVVILFDLAAVQGKSLVQLADYATMRGLARTVPPEGEQAMDTILGLFSVPSGRAPAEMTEFDRAYLASLYDSIPNLPATARILGVNRQLRLARVAEEDEGGR</sequence>
<evidence type="ECO:0000313" key="1">
    <source>
        <dbReference type="EMBL" id="AKH42934.1"/>
    </source>
</evidence>
<evidence type="ECO:0000313" key="2">
    <source>
        <dbReference type="Proteomes" id="UP000034392"/>
    </source>
</evidence>
<name>A0A0F7KTN8_9SPHN</name>
<dbReference type="Proteomes" id="UP000034392">
    <property type="component" value="Chromosome"/>
</dbReference>
<dbReference type="OrthoDB" id="7218943at2"/>
<dbReference type="AlphaFoldDB" id="A0A0F7KTN8"/>
<dbReference type="EMBL" id="CP011452">
    <property type="protein sequence ID" value="AKH42934.1"/>
    <property type="molecule type" value="Genomic_DNA"/>
</dbReference>